<keyword evidence="2" id="KW-1185">Reference proteome</keyword>
<reference evidence="1 2" key="1">
    <citation type="journal article" date="2022" name="DNA Res.">
        <title>Chromosomal-level genome assembly of the orchid tree Bauhinia variegata (Leguminosae; Cercidoideae) supports the allotetraploid origin hypothesis of Bauhinia.</title>
        <authorList>
            <person name="Zhong Y."/>
            <person name="Chen Y."/>
            <person name="Zheng D."/>
            <person name="Pang J."/>
            <person name="Liu Y."/>
            <person name="Luo S."/>
            <person name="Meng S."/>
            <person name="Qian L."/>
            <person name="Wei D."/>
            <person name="Dai S."/>
            <person name="Zhou R."/>
        </authorList>
    </citation>
    <scope>NUCLEOTIDE SEQUENCE [LARGE SCALE GENOMIC DNA]</scope>
    <source>
        <strain evidence="1">BV-YZ2020</strain>
    </source>
</reference>
<dbReference type="EMBL" id="CM039426">
    <property type="protein sequence ID" value="KAI4357343.1"/>
    <property type="molecule type" value="Genomic_DNA"/>
</dbReference>
<organism evidence="1 2">
    <name type="scientific">Bauhinia variegata</name>
    <name type="common">Purple orchid tree</name>
    <name type="synonym">Phanera variegata</name>
    <dbReference type="NCBI Taxonomy" id="167791"/>
    <lineage>
        <taxon>Eukaryota</taxon>
        <taxon>Viridiplantae</taxon>
        <taxon>Streptophyta</taxon>
        <taxon>Embryophyta</taxon>
        <taxon>Tracheophyta</taxon>
        <taxon>Spermatophyta</taxon>
        <taxon>Magnoliopsida</taxon>
        <taxon>eudicotyledons</taxon>
        <taxon>Gunneridae</taxon>
        <taxon>Pentapetalae</taxon>
        <taxon>rosids</taxon>
        <taxon>fabids</taxon>
        <taxon>Fabales</taxon>
        <taxon>Fabaceae</taxon>
        <taxon>Cercidoideae</taxon>
        <taxon>Cercideae</taxon>
        <taxon>Bauhiniinae</taxon>
        <taxon>Bauhinia</taxon>
    </lineage>
</organism>
<comment type="caution">
    <text evidence="1">The sequence shown here is derived from an EMBL/GenBank/DDBJ whole genome shotgun (WGS) entry which is preliminary data.</text>
</comment>
<dbReference type="Proteomes" id="UP000828941">
    <property type="component" value="Chromosome 1"/>
</dbReference>
<proteinExistence type="predicted"/>
<evidence type="ECO:0000313" key="1">
    <source>
        <dbReference type="EMBL" id="KAI4357343.1"/>
    </source>
</evidence>
<gene>
    <name evidence="1" type="ORF">L6164_001299</name>
</gene>
<accession>A0ACB9Q9B2</accession>
<evidence type="ECO:0000313" key="2">
    <source>
        <dbReference type="Proteomes" id="UP000828941"/>
    </source>
</evidence>
<sequence>MYVYKLKQTVPLEFAKKYFNIEKNTIGKNAMLVKLQRIDGKSWSVKCKSRLSDRKPRLEFHHGWKQFAVDNDLRIGDVCVFELIHRIELIFDVTIFRDTNGGTQSIYSAQGSKVDLQESNRKQDIQRKNVCASKVKSANPKSCDQFRSQFKFGGICNQRAKPALEKAENFESNNPFFRVCIRPCHVHRSQPLVPTTFYLWCTTEREKNILIQVGEISWHAKLIYYPHLSSAYFSAGWPAFARENDLRGGDVCIFELINREVLKAHIFRSTVRLCAAWSFCIFRILHLWM</sequence>
<name>A0ACB9Q9B2_BAUVA</name>
<protein>
    <submittedName>
        <fullName evidence="1">Uncharacterized protein</fullName>
    </submittedName>
</protein>